<evidence type="ECO:0000256" key="1">
    <source>
        <dbReference type="SAM" id="Coils"/>
    </source>
</evidence>
<name>A0A2I0BVA0_PLAFO</name>
<comment type="caution">
    <text evidence="3">The sequence shown here is derived from an EMBL/GenBank/DDBJ whole genome shotgun (WGS) entry which is preliminary data.</text>
</comment>
<keyword evidence="1" id="KW-0175">Coiled coil</keyword>
<reference evidence="2 5" key="2">
    <citation type="submission" date="2018-05" db="EMBL/GenBank/DDBJ databases">
        <title>Genome assembly of Plasmodium falciparum NF54 DiCre.</title>
        <authorList>
            <person name="Baumgarten S."/>
            <person name="Treeck M."/>
            <person name="Scherf A."/>
        </authorList>
    </citation>
    <scope>NUCLEOTIDE SEQUENCE [LARGE SCALE GENOMIC DNA]</scope>
    <source>
        <strain evidence="2">NF54</strain>
    </source>
</reference>
<feature type="coiled-coil region" evidence="1">
    <location>
        <begin position="222"/>
        <end position="249"/>
    </location>
</feature>
<dbReference type="Proteomes" id="UP000232684">
    <property type="component" value="Unassembled WGS sequence"/>
</dbReference>
<gene>
    <name evidence="3" type="ORF">CK202_3152</name>
    <name evidence="2" type="ORF">CYL21_0186</name>
</gene>
<organism evidence="3 4">
    <name type="scientific">Plasmodium falciparum (isolate NF54)</name>
    <dbReference type="NCBI Taxonomy" id="5843"/>
    <lineage>
        <taxon>Eukaryota</taxon>
        <taxon>Sar</taxon>
        <taxon>Alveolata</taxon>
        <taxon>Apicomplexa</taxon>
        <taxon>Aconoidasida</taxon>
        <taxon>Haemosporida</taxon>
        <taxon>Plasmodiidae</taxon>
        <taxon>Plasmodium</taxon>
        <taxon>Plasmodium (Laverania)</taxon>
    </lineage>
</organism>
<dbReference type="EMBL" id="NYMT01000009">
    <property type="protein sequence ID" value="PKC46371.1"/>
    <property type="molecule type" value="Genomic_DNA"/>
</dbReference>
<dbReference type="EMBL" id="QFXU01000003">
    <property type="protein sequence ID" value="KAF4331369.1"/>
    <property type="molecule type" value="Genomic_DNA"/>
</dbReference>
<accession>A0A2I0BVA0</accession>
<dbReference type="AlphaFoldDB" id="A0A2I0BVA0"/>
<evidence type="ECO:0000313" key="5">
    <source>
        <dbReference type="Proteomes" id="UP000754359"/>
    </source>
</evidence>
<protein>
    <submittedName>
        <fullName evidence="3">Uncharacterized protein</fullName>
    </submittedName>
</protein>
<sequence length="507" mass="59788">MKTTKENDNNNIVHYVDWINQIFKKNSLQCDLYFLDDNKEKDVSKKRKAQLKDEYDNISRSKENINNSKKIKNELSIKDNMHDYIYDDRIYNNDKEKNVIKSDNKNVIKSDNKNVIKSDNKNVIKSDNKNVIKSDNKNVIKSDNKNVIKSDYKSDDRNACDIYKSNKKNVPDNCHIYDDNSSVENLDGKNKLNNIRNIHNDNSSSCDISDIKSEDEYIEPYEKKNEENINEYKNKKNIANENIKEGKSSIYNDEHNYNSLLYNSCNGEISKINKISSHNNIDNNMDNYNTFANVNNFIIYSSDDEDNISNYYNGKDVLNDEIMFPIKFNFEKLKKNIYVIEHIDKIYYDTFLNKNPSEKSVFMNDESTGYLKNDVNDKCVVDNINVINPSSVNTLSNISNIRNEKIENNNKNEKLIKSYPTQSKNVMSTFSFWNIEKETFITKPLYAQNLRKKQFSLLDESEEMIRNYSSNQYSIKFVPRHLLYVMSQVASRSFFDPLYRKQLFFRY</sequence>
<evidence type="ECO:0000313" key="3">
    <source>
        <dbReference type="EMBL" id="PKC46371.1"/>
    </source>
</evidence>
<reference evidence="3 4" key="1">
    <citation type="submission" date="2017-11" db="EMBL/GenBank/DDBJ databases">
        <title>Plasmodium falciparum NF54 genome assembly.</title>
        <authorList>
            <person name="Bryant J.M."/>
            <person name="Baumgarten S."/>
            <person name="Scheidig-Benatar C."/>
            <person name="Scherf A."/>
        </authorList>
    </citation>
    <scope>NUCLEOTIDE SEQUENCE [LARGE SCALE GENOMIC DNA]</scope>
    <source>
        <strain evidence="3">NF54</strain>
    </source>
</reference>
<dbReference type="Proteomes" id="UP000754359">
    <property type="component" value="Unassembled WGS sequence"/>
</dbReference>
<evidence type="ECO:0000313" key="2">
    <source>
        <dbReference type="EMBL" id="KAF4331369.1"/>
    </source>
</evidence>
<evidence type="ECO:0000313" key="4">
    <source>
        <dbReference type="Proteomes" id="UP000232684"/>
    </source>
</evidence>
<dbReference type="VEuPathDB" id="PlasmoDB:PfNF54_020008200"/>
<proteinExistence type="predicted"/>